<dbReference type="GO" id="GO:0005811">
    <property type="term" value="C:lipid droplet"/>
    <property type="evidence" value="ECO:0007669"/>
    <property type="project" value="TreeGrafter"/>
</dbReference>
<organism evidence="4 5">
    <name type="scientific">Argiope bruennichi</name>
    <name type="common">Wasp spider</name>
    <name type="synonym">Aranea bruennichi</name>
    <dbReference type="NCBI Taxonomy" id="94029"/>
    <lineage>
        <taxon>Eukaryota</taxon>
        <taxon>Metazoa</taxon>
        <taxon>Ecdysozoa</taxon>
        <taxon>Arthropoda</taxon>
        <taxon>Chelicerata</taxon>
        <taxon>Arachnida</taxon>
        <taxon>Araneae</taxon>
        <taxon>Araneomorphae</taxon>
        <taxon>Entelegynae</taxon>
        <taxon>Araneoidea</taxon>
        <taxon>Araneidae</taxon>
        <taxon>Argiope</taxon>
    </lineage>
</organism>
<dbReference type="EMBL" id="JABXBU010000001">
    <property type="protein sequence ID" value="KAF8795696.1"/>
    <property type="molecule type" value="Genomic_DNA"/>
</dbReference>
<dbReference type="GO" id="GO:0009247">
    <property type="term" value="P:glycolipid biosynthetic process"/>
    <property type="evidence" value="ECO:0007669"/>
    <property type="project" value="TreeGrafter"/>
</dbReference>
<evidence type="ECO:0000259" key="3">
    <source>
        <dbReference type="Pfam" id="PF03435"/>
    </source>
</evidence>
<evidence type="ECO:0000313" key="5">
    <source>
        <dbReference type="Proteomes" id="UP000807504"/>
    </source>
</evidence>
<evidence type="ECO:0000256" key="2">
    <source>
        <dbReference type="SAM" id="Phobius"/>
    </source>
</evidence>
<reference evidence="4" key="2">
    <citation type="submission" date="2020-06" db="EMBL/GenBank/DDBJ databases">
        <authorList>
            <person name="Sheffer M."/>
        </authorList>
    </citation>
    <scope>NUCLEOTIDE SEQUENCE</scope>
</reference>
<comment type="caution">
    <text evidence="4">The sequence shown here is derived from an EMBL/GenBank/DDBJ whole genome shotgun (WGS) entry which is preliminary data.</text>
</comment>
<gene>
    <name evidence="4" type="ORF">HNY73_000164</name>
</gene>
<dbReference type="FunFam" id="3.40.50.720:FF:000178">
    <property type="entry name" value="Saccharopine dehydrogenase-like oxidoreductase"/>
    <property type="match status" value="2"/>
</dbReference>
<keyword evidence="5" id="KW-1185">Reference proteome</keyword>
<keyword evidence="2" id="KW-1133">Transmembrane helix</keyword>
<reference evidence="4" key="1">
    <citation type="journal article" date="2020" name="bioRxiv">
        <title>Chromosome-level reference genome of the European wasp spider Argiope bruennichi: a resource for studies on range expansion and evolutionary adaptation.</title>
        <authorList>
            <person name="Sheffer M.M."/>
            <person name="Hoppe A."/>
            <person name="Krehenwinkel H."/>
            <person name="Uhl G."/>
            <person name="Kuss A.W."/>
            <person name="Jensen L."/>
            <person name="Jensen C."/>
            <person name="Gillespie R.G."/>
            <person name="Hoff K.J."/>
            <person name="Prost S."/>
        </authorList>
    </citation>
    <scope>NUCLEOTIDE SEQUENCE</scope>
</reference>
<comment type="similarity">
    <text evidence="1">Belongs to the saccharopine dehydrogenase family.</text>
</comment>
<proteinExistence type="inferred from homology"/>
<keyword evidence="2" id="KW-0812">Transmembrane</keyword>
<dbReference type="GO" id="GO:0005886">
    <property type="term" value="C:plasma membrane"/>
    <property type="evidence" value="ECO:0007669"/>
    <property type="project" value="TreeGrafter"/>
</dbReference>
<protein>
    <submittedName>
        <fullName evidence="4">Saccharopine dehydrogenase-like</fullName>
    </submittedName>
</protein>
<feature type="transmembrane region" description="Helical" evidence="2">
    <location>
        <begin position="282"/>
        <end position="303"/>
    </location>
</feature>
<dbReference type="Gene3D" id="3.40.50.720">
    <property type="entry name" value="NAD(P)-binding Rossmann-like Domain"/>
    <property type="match status" value="2"/>
</dbReference>
<dbReference type="Proteomes" id="UP000807504">
    <property type="component" value="Unassembled WGS sequence"/>
</dbReference>
<dbReference type="InterPro" id="IPR036291">
    <property type="entry name" value="NAD(P)-bd_dom_sf"/>
</dbReference>
<feature type="domain" description="Saccharopine dehydrogenase NADP binding" evidence="3">
    <location>
        <begin position="437"/>
        <end position="572"/>
    </location>
</feature>
<dbReference type="PANTHER" id="PTHR12286:SF5">
    <property type="entry name" value="SACCHAROPINE DEHYDROGENASE-LIKE OXIDOREDUCTASE"/>
    <property type="match status" value="1"/>
</dbReference>
<dbReference type="InterPro" id="IPR051276">
    <property type="entry name" value="Saccharopine_DH-like_oxidrdct"/>
</dbReference>
<name>A0A8T0FYC2_ARGBR</name>
<dbReference type="SUPFAM" id="SSF51735">
    <property type="entry name" value="NAD(P)-binding Rossmann-fold domains"/>
    <property type="match status" value="2"/>
</dbReference>
<sequence>MTSREFDVIIFGATGYTGRYVVEELALTSKSTNIKWAVAGRNIEKVKESIDIVQEYLSDEIDISKITIIKADVKDASSISDMCKRARIILNCVGPYKFFGEVVVKACIENGTHHVDLSGEMQFLDMTQANYFKAAREKGVYIVGACGFDSIPGDYGISLLKKRFPGDLNSVEYFVQIGQGPSGRSTNIGTFLSAVHSVTDFFRISQFDAALKKEVFKKDLIKSDYPLYKRLPPLFYSGEVKGWCLWFMGADERVIERSQKFRYEYLNERPIQSNGYVRMSSFFSALSMIFLFSIFGFFSLFSFGRYLLAKYPSFFTGGMFSEEGPTRQQVMEGSTTVTLIGKGWRDKLSEPTDKHTTSPDTKMKLTIKGPEPAYALTSKCLVHAGLTVIEETNKLPLEGGVLSPGVAFENTNLIDRLEKSVIVQFCHFIMTSREFDIIIFGATGYTGRYVIEELAYSTKSSNVKWAVAGRNVEKLKESLNIVQGYLGDEIDISKTTIIKADVNDASSISDMCKRARLILNVVGPYKFYGEVVVKACIENGTHHVDISGEFQFLESTQANYFNVAREKGIYVVEACGFDSIPADCGISYLKKKFPGDLNSVEYFIEVGQGPSGRKTNIGTFMSAVYSVRDMFNTKELDEALKKDVFKKDLVRSNYPLSRRCPPLFYSGEMKGWCFWFLGPDERVLKRSQKFRYEYLNDRPVQTKGYIRMHSFFIALSYAFFFGLFGFLSLFSLGRYLLVKYPSFFTAGAFSTKGPTRQQVMEGTTKITLYGKGWKDKLSEPTDQHTTEPDTQMKLTISGPEPAYPFTAMCMVQAGLTVIEETDKLPLEGGVLTPGVAFENTALVERLEKRGMSFKLENIN</sequence>
<evidence type="ECO:0000256" key="1">
    <source>
        <dbReference type="ARBA" id="ARBA00038048"/>
    </source>
</evidence>
<dbReference type="PANTHER" id="PTHR12286">
    <property type="entry name" value="SACCHAROPINE DEHYDROGENASE-LIKE OXIDOREDUCTASE"/>
    <property type="match status" value="1"/>
</dbReference>
<keyword evidence="2" id="KW-0472">Membrane</keyword>
<dbReference type="Pfam" id="PF03435">
    <property type="entry name" value="Sacchrp_dh_NADP"/>
    <property type="match status" value="2"/>
</dbReference>
<dbReference type="GO" id="GO:0005739">
    <property type="term" value="C:mitochondrion"/>
    <property type="evidence" value="ECO:0007669"/>
    <property type="project" value="TreeGrafter"/>
</dbReference>
<dbReference type="AlphaFoldDB" id="A0A8T0FYC2"/>
<feature type="domain" description="Saccharopine dehydrogenase NADP binding" evidence="3">
    <location>
        <begin position="8"/>
        <end position="143"/>
    </location>
</feature>
<dbReference type="InterPro" id="IPR005097">
    <property type="entry name" value="Sacchrp_dh_NADP-bd"/>
</dbReference>
<feature type="transmembrane region" description="Helical" evidence="2">
    <location>
        <begin position="711"/>
        <end position="732"/>
    </location>
</feature>
<accession>A0A8T0FYC2</accession>
<evidence type="ECO:0000313" key="4">
    <source>
        <dbReference type="EMBL" id="KAF8795696.1"/>
    </source>
</evidence>